<name>A0ABW1JFL2_9ACTN</name>
<sequence length="529" mass="56555">MSDLIADPETDAAATYAVDPALARRLARRIVASPRAEVRTHHAPFTGAPVAALPVSTPRDVEVAVEGARAAQRSWAQWDLADRARCLLRLHDLVLDAQDDLLDLIQIENGKSRAHAFEEILDVAIVARHYGRRAHSYLRPRKRQGAFPVLSQSIEQRLPKGVIGIIAPWNYPLTLSLSDALPALLAGNAVVLKPDSQTVLTALRGLELLSEAGFPEGLVRVVVGDGPVVGTAIVEQADYVCFTGSTRTGRLVAEQSGRRLVGASLELGGKNALYVAEDADLDRAAEGAVRACFSSTGQLCISVERMLLHEEIADAFLDRFVARVRALRLGAAMDFSVDVGSLISAQQLETVTTHVDDAIAGGARVLAGGRPRPDLGPLFYEPTVLEGVTEAMTCYAQETFGPVVSVYRVSGDDAAVRFANEGDYGLNASIWTRDIARGRRLAARVKAGTVNINEAYAAAWGSVGAPMGGMRSSGLGRRHGIEGVQKYTEAQNVTVQRLLGFGPPLGLSYGAWAKTLTVALKAMKRAGVR</sequence>
<dbReference type="PANTHER" id="PTHR11699">
    <property type="entry name" value="ALDEHYDE DEHYDROGENASE-RELATED"/>
    <property type="match status" value="1"/>
</dbReference>
<dbReference type="Gene3D" id="3.40.309.10">
    <property type="entry name" value="Aldehyde Dehydrogenase, Chain A, domain 2"/>
    <property type="match status" value="1"/>
</dbReference>
<dbReference type="EC" id="1.2.1.79" evidence="5"/>
<evidence type="ECO:0000313" key="5">
    <source>
        <dbReference type="EMBL" id="MFC6007984.1"/>
    </source>
</evidence>
<accession>A0ABW1JFL2</accession>
<keyword evidence="6" id="KW-1185">Reference proteome</keyword>
<dbReference type="NCBIfam" id="NF006916">
    <property type="entry name" value="PRK09407.1"/>
    <property type="match status" value="1"/>
</dbReference>
<dbReference type="InterPro" id="IPR016161">
    <property type="entry name" value="Ald_DH/histidinol_DH"/>
</dbReference>
<evidence type="ECO:0000256" key="1">
    <source>
        <dbReference type="ARBA" id="ARBA00023002"/>
    </source>
</evidence>
<dbReference type="EMBL" id="JBHSRD010000004">
    <property type="protein sequence ID" value="MFC6007984.1"/>
    <property type="molecule type" value="Genomic_DNA"/>
</dbReference>
<dbReference type="InterPro" id="IPR016163">
    <property type="entry name" value="Ald_DH_C"/>
</dbReference>
<dbReference type="RefSeq" id="WP_345715328.1">
    <property type="nucleotide sequence ID" value="NZ_BAABFP010000002.1"/>
</dbReference>
<feature type="domain" description="Aldehyde dehydrogenase" evidence="4">
    <location>
        <begin position="41"/>
        <end position="493"/>
    </location>
</feature>
<comment type="caution">
    <text evidence="5">The sequence shown here is derived from an EMBL/GenBank/DDBJ whole genome shotgun (WGS) entry which is preliminary data.</text>
</comment>
<organism evidence="5 6">
    <name type="scientific">Angustibacter luteus</name>
    <dbReference type="NCBI Taxonomy" id="658456"/>
    <lineage>
        <taxon>Bacteria</taxon>
        <taxon>Bacillati</taxon>
        <taxon>Actinomycetota</taxon>
        <taxon>Actinomycetes</taxon>
        <taxon>Kineosporiales</taxon>
        <taxon>Kineosporiaceae</taxon>
    </lineage>
</organism>
<dbReference type="Proteomes" id="UP001596189">
    <property type="component" value="Unassembled WGS sequence"/>
</dbReference>
<evidence type="ECO:0000256" key="2">
    <source>
        <dbReference type="PROSITE-ProRule" id="PRU10007"/>
    </source>
</evidence>
<protein>
    <submittedName>
        <fullName evidence="5">Succinic semialdehyde dehydrogenase</fullName>
        <ecNumber evidence="5">1.2.1.79</ecNumber>
    </submittedName>
</protein>
<dbReference type="SUPFAM" id="SSF53720">
    <property type="entry name" value="ALDH-like"/>
    <property type="match status" value="1"/>
</dbReference>
<keyword evidence="1 3" id="KW-0560">Oxidoreductase</keyword>
<dbReference type="Gene3D" id="3.40.605.10">
    <property type="entry name" value="Aldehyde Dehydrogenase, Chain A, domain 1"/>
    <property type="match status" value="1"/>
</dbReference>
<proteinExistence type="inferred from homology"/>
<feature type="active site" evidence="2">
    <location>
        <position position="266"/>
    </location>
</feature>
<dbReference type="InterPro" id="IPR015590">
    <property type="entry name" value="Aldehyde_DH_dom"/>
</dbReference>
<dbReference type="InterPro" id="IPR016162">
    <property type="entry name" value="Ald_DH_N"/>
</dbReference>
<dbReference type="GO" id="GO:0036243">
    <property type="term" value="F:succinate-semialdehyde dehydrogenase (NADP+) activity"/>
    <property type="evidence" value="ECO:0007669"/>
    <property type="project" value="UniProtKB-EC"/>
</dbReference>
<dbReference type="InterPro" id="IPR029510">
    <property type="entry name" value="Ald_DH_CS_GLU"/>
</dbReference>
<reference evidence="6" key="1">
    <citation type="journal article" date="2019" name="Int. J. Syst. Evol. Microbiol.">
        <title>The Global Catalogue of Microorganisms (GCM) 10K type strain sequencing project: providing services to taxonomists for standard genome sequencing and annotation.</title>
        <authorList>
            <consortium name="The Broad Institute Genomics Platform"/>
            <consortium name="The Broad Institute Genome Sequencing Center for Infectious Disease"/>
            <person name="Wu L."/>
            <person name="Ma J."/>
        </authorList>
    </citation>
    <scope>NUCLEOTIDE SEQUENCE [LARGE SCALE GENOMIC DNA]</scope>
    <source>
        <strain evidence="6">KACC 14249</strain>
    </source>
</reference>
<evidence type="ECO:0000313" key="6">
    <source>
        <dbReference type="Proteomes" id="UP001596189"/>
    </source>
</evidence>
<evidence type="ECO:0000256" key="3">
    <source>
        <dbReference type="RuleBase" id="RU003345"/>
    </source>
</evidence>
<gene>
    <name evidence="5" type="ORF">ACFQDO_12685</name>
</gene>
<dbReference type="Pfam" id="PF00171">
    <property type="entry name" value="Aldedh"/>
    <property type="match status" value="1"/>
</dbReference>
<comment type="similarity">
    <text evidence="3">Belongs to the aldehyde dehydrogenase family.</text>
</comment>
<evidence type="ECO:0000259" key="4">
    <source>
        <dbReference type="Pfam" id="PF00171"/>
    </source>
</evidence>
<dbReference type="PROSITE" id="PS00687">
    <property type="entry name" value="ALDEHYDE_DEHYDR_GLU"/>
    <property type="match status" value="1"/>
</dbReference>